<reference evidence="2 3" key="1">
    <citation type="submission" date="2017-04" db="EMBL/GenBank/DDBJ databases">
        <authorList>
            <person name="Afonso C.L."/>
            <person name="Miller P.J."/>
            <person name="Scott M.A."/>
            <person name="Spackman E."/>
            <person name="Goraichik I."/>
            <person name="Dimitrov K.M."/>
            <person name="Suarez D.L."/>
            <person name="Swayne D.E."/>
        </authorList>
    </citation>
    <scope>NUCLEOTIDE SEQUENCE [LARGE SCALE GENOMIC DNA]</scope>
    <source>
        <strain evidence="3">XA(T)</strain>
    </source>
</reference>
<dbReference type="STRING" id="1619308.B5808_18675"/>
<accession>A0A1X9LPC3</accession>
<dbReference type="SUPFAM" id="SSF53335">
    <property type="entry name" value="S-adenosyl-L-methionine-dependent methyltransferases"/>
    <property type="match status" value="1"/>
</dbReference>
<organism evidence="2 3">
    <name type="scientific">Cnuibacter physcomitrellae</name>
    <dbReference type="NCBI Taxonomy" id="1619308"/>
    <lineage>
        <taxon>Bacteria</taxon>
        <taxon>Bacillati</taxon>
        <taxon>Actinomycetota</taxon>
        <taxon>Actinomycetes</taxon>
        <taxon>Micrococcales</taxon>
        <taxon>Microbacteriaceae</taxon>
        <taxon>Cnuibacter</taxon>
    </lineage>
</organism>
<dbReference type="NCBIfam" id="NF037959">
    <property type="entry name" value="MFS_SpdSyn"/>
    <property type="match status" value="1"/>
</dbReference>
<dbReference type="Gene3D" id="3.40.50.150">
    <property type="entry name" value="Vaccinia Virus protein VP39"/>
    <property type="match status" value="1"/>
</dbReference>
<dbReference type="PANTHER" id="PTHR43317:SF1">
    <property type="entry name" value="THERMOSPERMINE SYNTHASE ACAULIS5"/>
    <property type="match status" value="1"/>
</dbReference>
<dbReference type="PANTHER" id="PTHR43317">
    <property type="entry name" value="THERMOSPERMINE SYNTHASE ACAULIS5"/>
    <property type="match status" value="1"/>
</dbReference>
<evidence type="ECO:0000256" key="1">
    <source>
        <dbReference type="ARBA" id="ARBA00023115"/>
    </source>
</evidence>
<dbReference type="EMBL" id="CP020715">
    <property type="protein sequence ID" value="ARJ07023.1"/>
    <property type="molecule type" value="Genomic_DNA"/>
</dbReference>
<keyword evidence="1" id="KW-0620">Polyamine biosynthesis</keyword>
<dbReference type="InterPro" id="IPR029063">
    <property type="entry name" value="SAM-dependent_MTases_sf"/>
</dbReference>
<dbReference type="Proteomes" id="UP000192775">
    <property type="component" value="Chromosome"/>
</dbReference>
<gene>
    <name evidence="2" type="ORF">B5808_18675</name>
</gene>
<dbReference type="GO" id="GO:0006596">
    <property type="term" value="P:polyamine biosynthetic process"/>
    <property type="evidence" value="ECO:0007669"/>
    <property type="project" value="UniProtKB-KW"/>
</dbReference>
<evidence type="ECO:0000313" key="2">
    <source>
        <dbReference type="EMBL" id="ARJ07023.1"/>
    </source>
</evidence>
<protein>
    <submittedName>
        <fullName evidence="2">Uncharacterized protein</fullName>
    </submittedName>
</protein>
<dbReference type="KEGG" id="cphy:B5808_18675"/>
<name>A0A1X9LPC3_9MICO</name>
<proteinExistence type="predicted"/>
<dbReference type="AlphaFoldDB" id="A0A1X9LPC3"/>
<keyword evidence="3" id="KW-1185">Reference proteome</keyword>
<sequence>MVFVLEVGDAVAALERIGRRRDVYELSVDGIPQSRISLVEPRTLAFEYTQWIGRILDAAAPASDPLTVVHLGAGALTLPRYVAATRPGSPQFVVEREQELLEGVLNALPLPDGADVTIAYGDARAVATEAATQGWPEAADAVIVDLWSGALIGARVASREFYALVAERLAPGGLLVVNLLDGPGFEYTRSQAATLASLLPSVAALIEPRMASNTELGNVVLVASARPLDAVLEGLKSPGGAREAGPRVVEGEALRAWIGDAAPVDDSTAIDSPPMEDEHFARHFGRPLPGL</sequence>
<evidence type="ECO:0000313" key="3">
    <source>
        <dbReference type="Proteomes" id="UP000192775"/>
    </source>
</evidence>